<gene>
    <name evidence="1" type="ORF">FCALED_LOCUS17584</name>
</gene>
<evidence type="ECO:0000313" key="2">
    <source>
        <dbReference type="Proteomes" id="UP000789570"/>
    </source>
</evidence>
<dbReference type="OrthoDB" id="2420292at2759"/>
<proteinExistence type="predicted"/>
<reference evidence="1" key="1">
    <citation type="submission" date="2021-06" db="EMBL/GenBank/DDBJ databases">
        <authorList>
            <person name="Kallberg Y."/>
            <person name="Tangrot J."/>
            <person name="Rosling A."/>
        </authorList>
    </citation>
    <scope>NUCLEOTIDE SEQUENCE</scope>
    <source>
        <strain evidence="1">UK204</strain>
    </source>
</reference>
<dbReference type="AlphaFoldDB" id="A0A9N9JC73"/>
<name>A0A9N9JC73_9GLOM</name>
<feature type="non-terminal residue" evidence="1">
    <location>
        <position position="69"/>
    </location>
</feature>
<dbReference type="Proteomes" id="UP000789570">
    <property type="component" value="Unassembled WGS sequence"/>
</dbReference>
<sequence length="69" mass="7834">YGHGSEIASICFVDILSLKMYVDNPLHTSLISNFTLNTINSTFDLYNQGMEHKLEHLRAFSSTSIDRLI</sequence>
<organism evidence="1 2">
    <name type="scientific">Funneliformis caledonium</name>
    <dbReference type="NCBI Taxonomy" id="1117310"/>
    <lineage>
        <taxon>Eukaryota</taxon>
        <taxon>Fungi</taxon>
        <taxon>Fungi incertae sedis</taxon>
        <taxon>Mucoromycota</taxon>
        <taxon>Glomeromycotina</taxon>
        <taxon>Glomeromycetes</taxon>
        <taxon>Glomerales</taxon>
        <taxon>Glomeraceae</taxon>
        <taxon>Funneliformis</taxon>
    </lineage>
</organism>
<feature type="non-terminal residue" evidence="1">
    <location>
        <position position="1"/>
    </location>
</feature>
<accession>A0A9N9JC73</accession>
<protein>
    <submittedName>
        <fullName evidence="1">13505_t:CDS:1</fullName>
    </submittedName>
</protein>
<evidence type="ECO:0000313" key="1">
    <source>
        <dbReference type="EMBL" id="CAG8771873.1"/>
    </source>
</evidence>
<dbReference type="EMBL" id="CAJVPQ010027818">
    <property type="protein sequence ID" value="CAG8771873.1"/>
    <property type="molecule type" value="Genomic_DNA"/>
</dbReference>
<keyword evidence="2" id="KW-1185">Reference proteome</keyword>
<comment type="caution">
    <text evidence="1">The sequence shown here is derived from an EMBL/GenBank/DDBJ whole genome shotgun (WGS) entry which is preliminary data.</text>
</comment>